<accession>A0A8B3CRU1</accession>
<evidence type="ECO:0000256" key="1">
    <source>
        <dbReference type="SAM" id="MobiDB-lite"/>
    </source>
</evidence>
<proteinExistence type="predicted"/>
<dbReference type="EMBL" id="QHCS01000003">
    <property type="protein sequence ID" value="RHX85308.1"/>
    <property type="molecule type" value="Genomic_DNA"/>
</dbReference>
<name>A0A8B3CRU1_9LEPT</name>
<organism evidence="2 3">
    <name type="scientific">Leptospira stimsonii</name>
    <dbReference type="NCBI Taxonomy" id="2202203"/>
    <lineage>
        <taxon>Bacteria</taxon>
        <taxon>Pseudomonadati</taxon>
        <taxon>Spirochaetota</taxon>
        <taxon>Spirochaetia</taxon>
        <taxon>Leptospirales</taxon>
        <taxon>Leptospiraceae</taxon>
        <taxon>Leptospira</taxon>
    </lineage>
</organism>
<feature type="region of interest" description="Disordered" evidence="1">
    <location>
        <begin position="45"/>
        <end position="76"/>
    </location>
</feature>
<dbReference type="Proteomes" id="UP000266669">
    <property type="component" value="Unassembled WGS sequence"/>
</dbReference>
<evidence type="ECO:0000313" key="2">
    <source>
        <dbReference type="EMBL" id="RHX85308.1"/>
    </source>
</evidence>
<dbReference type="AlphaFoldDB" id="A0A8B3CRU1"/>
<gene>
    <name evidence="2" type="ORF">DLM78_14450</name>
</gene>
<protein>
    <submittedName>
        <fullName evidence="2">Uncharacterized protein</fullName>
    </submittedName>
</protein>
<reference evidence="3" key="1">
    <citation type="submission" date="2018-05" db="EMBL/GenBank/DDBJ databases">
        <title>Leptospira yasudae sp. nov. and Leptospira stimsonii sp. nov., two pathogenic species of the genus Leptospira isolated from environmental sources.</title>
        <authorList>
            <person name="Casanovas-Massana A."/>
            <person name="Hamond C."/>
            <person name="Santos L.A."/>
            <person name="Hacker K.P."/>
            <person name="Balassiano I."/>
            <person name="Medeiros M.A."/>
            <person name="Reis M.G."/>
            <person name="Ko A.I."/>
            <person name="Wunder E.A."/>
        </authorList>
    </citation>
    <scope>NUCLEOTIDE SEQUENCE [LARGE SCALE GENOMIC DNA]</scope>
    <source>
        <strain evidence="3">AMB6-RJ</strain>
    </source>
</reference>
<comment type="caution">
    <text evidence="2">The sequence shown here is derived from an EMBL/GenBank/DDBJ whole genome shotgun (WGS) entry which is preliminary data.</text>
</comment>
<sequence>MNLLSRDRQERKRERMESTIKWSFNQKTKVLWEFRQRGSLEKGVETNREVSLRVSEKPDSYEVKKKGRNQSVLGDF</sequence>
<feature type="compositionally biased region" description="Basic and acidic residues" evidence="1">
    <location>
        <begin position="45"/>
        <end position="64"/>
    </location>
</feature>
<evidence type="ECO:0000313" key="3">
    <source>
        <dbReference type="Proteomes" id="UP000266669"/>
    </source>
</evidence>